<accession>A0ABX1Q6Y3</accession>
<evidence type="ECO:0008006" key="3">
    <source>
        <dbReference type="Google" id="ProtNLM"/>
    </source>
</evidence>
<comment type="caution">
    <text evidence="1">The sequence shown here is derived from an EMBL/GenBank/DDBJ whole genome shotgun (WGS) entry which is preliminary data.</text>
</comment>
<dbReference type="InterPro" id="IPR014710">
    <property type="entry name" value="RmlC-like_jellyroll"/>
</dbReference>
<dbReference type="PANTHER" id="PTHR37943">
    <property type="entry name" value="PROTEIN VES"/>
    <property type="match status" value="1"/>
</dbReference>
<dbReference type="InterPro" id="IPR010282">
    <property type="entry name" value="Uncharacterised_HutD/Ves"/>
</dbReference>
<dbReference type="SUPFAM" id="SSF51182">
    <property type="entry name" value="RmlC-like cupins"/>
    <property type="match status" value="1"/>
</dbReference>
<keyword evidence="2" id="KW-1185">Reference proteome</keyword>
<gene>
    <name evidence="1" type="ORF">GPA22_20640</name>
</gene>
<dbReference type="RefSeq" id="WP_169257957.1">
    <property type="nucleotide sequence ID" value="NZ_WTVN01000049.1"/>
</dbReference>
<reference evidence="1 2" key="1">
    <citation type="submission" date="2019-12" db="EMBL/GenBank/DDBJ databases">
        <title>Comparative genomics gives insights into the taxonomy of the Azoarcus-Aromatoleum group and reveals separate origins of nif in the plant-associated Azoarcus and non-plant-associated Aromatoleum sub-groups.</title>
        <authorList>
            <person name="Lafos M."/>
            <person name="Maluk M."/>
            <person name="Batista M."/>
            <person name="Junghare M."/>
            <person name="Carmona M."/>
            <person name="Faoro H."/>
            <person name="Cruz L.M."/>
            <person name="Battistoni F."/>
            <person name="De Souza E."/>
            <person name="Pedrosa F."/>
            <person name="Chen W.-M."/>
            <person name="Poole P.S."/>
            <person name="Dixon R.A."/>
            <person name="James E.K."/>
        </authorList>
    </citation>
    <scope>NUCLEOTIDE SEQUENCE [LARGE SCALE GENOMIC DNA]</scope>
    <source>
        <strain evidence="1 2">Td21</strain>
    </source>
</reference>
<proteinExistence type="predicted"/>
<organism evidence="1 2">
    <name type="scientific">Aromatoleum toluvorans</name>
    <dbReference type="NCBI Taxonomy" id="92002"/>
    <lineage>
        <taxon>Bacteria</taxon>
        <taxon>Pseudomonadati</taxon>
        <taxon>Pseudomonadota</taxon>
        <taxon>Betaproteobacteria</taxon>
        <taxon>Rhodocyclales</taxon>
        <taxon>Rhodocyclaceae</taxon>
        <taxon>Aromatoleum</taxon>
    </lineage>
</organism>
<evidence type="ECO:0000313" key="1">
    <source>
        <dbReference type="EMBL" id="NMG46131.1"/>
    </source>
</evidence>
<sequence>MDTANVLRFELATLPTGPWRNGRGTTRVIASGSFSQNPDQWDYRLSLADISESGPFSTFKGIERSSLLLEGRSILLTDGEERQLRAGPLEIIQYDGEWPLSAVIGSNPARFLNLMIRRGFAAGTLKVLDGVSAIPAADLVMLLSLQDGCEVRTDDSSAPRKLNRYEGILLRGVASAVTPANPGASRATVLAAISRVKT</sequence>
<dbReference type="PANTHER" id="PTHR37943:SF1">
    <property type="entry name" value="PROTEIN VES"/>
    <property type="match status" value="1"/>
</dbReference>
<protein>
    <recommendedName>
        <fullName evidence="3">HutD family protein</fullName>
    </recommendedName>
</protein>
<dbReference type="Gene3D" id="2.60.120.10">
    <property type="entry name" value="Jelly Rolls"/>
    <property type="match status" value="1"/>
</dbReference>
<dbReference type="Pfam" id="PF05962">
    <property type="entry name" value="HutD"/>
    <property type="match status" value="1"/>
</dbReference>
<name>A0ABX1Q6Y3_9RHOO</name>
<dbReference type="EMBL" id="WTVN01000049">
    <property type="protein sequence ID" value="NMG46131.1"/>
    <property type="molecule type" value="Genomic_DNA"/>
</dbReference>
<evidence type="ECO:0000313" key="2">
    <source>
        <dbReference type="Proteomes" id="UP000623795"/>
    </source>
</evidence>
<dbReference type="Proteomes" id="UP000623795">
    <property type="component" value="Unassembled WGS sequence"/>
</dbReference>
<dbReference type="InterPro" id="IPR011051">
    <property type="entry name" value="RmlC_Cupin_sf"/>
</dbReference>